<dbReference type="EMBL" id="LBWG01000008">
    <property type="protein sequence ID" value="KKR04390.1"/>
    <property type="molecule type" value="Genomic_DNA"/>
</dbReference>
<reference evidence="2 3" key="1">
    <citation type="journal article" date="2015" name="Nature">
        <title>rRNA introns, odd ribosomes, and small enigmatic genomes across a large radiation of phyla.</title>
        <authorList>
            <person name="Brown C.T."/>
            <person name="Hug L.A."/>
            <person name="Thomas B.C."/>
            <person name="Sharon I."/>
            <person name="Castelle C.J."/>
            <person name="Singh A."/>
            <person name="Wilkins M.J."/>
            <person name="Williams K.H."/>
            <person name="Banfield J.F."/>
        </authorList>
    </citation>
    <scope>NUCLEOTIDE SEQUENCE [LARGE SCALE GENOMIC DNA]</scope>
</reference>
<dbReference type="InterPro" id="IPR017853">
    <property type="entry name" value="GH"/>
</dbReference>
<proteinExistence type="predicted"/>
<gene>
    <name evidence="2" type="ORF">UT30_C0008G0012</name>
</gene>
<dbReference type="Pfam" id="PF02638">
    <property type="entry name" value="GHL10"/>
    <property type="match status" value="1"/>
</dbReference>
<dbReference type="SUPFAM" id="SSF51445">
    <property type="entry name" value="(Trans)glycosidases"/>
    <property type="match status" value="1"/>
</dbReference>
<dbReference type="Proteomes" id="UP000033935">
    <property type="component" value="Unassembled WGS sequence"/>
</dbReference>
<dbReference type="Gene3D" id="3.20.20.80">
    <property type="entry name" value="Glycosidases"/>
    <property type="match status" value="1"/>
</dbReference>
<protein>
    <recommendedName>
        <fullName evidence="1">Glycosyl hydrolase-like 10 domain-containing protein</fullName>
    </recommendedName>
</protein>
<dbReference type="InterPro" id="IPR003790">
    <property type="entry name" value="GHL10"/>
</dbReference>
<feature type="domain" description="Glycosyl hydrolase-like 10" evidence="1">
    <location>
        <begin position="87"/>
        <end position="238"/>
    </location>
</feature>
<dbReference type="AlphaFoldDB" id="A0A0G0Q1S7"/>
<accession>A0A0G0Q1S7</accession>
<sequence>MLNCKEKFKVLNNFSFIFVLSATLSWNLSSQEATQKTSAAKTEYSELRQQALERHRAIIFNDDGDDVRAYPQDKLPFSIDKFFELRIAKLKDSHVNTISYSTGTFGLFMHSTKVGESMSQPHSTSKYINATSEFIKLKTDPLKEVVKFAHANGFEIWWSLRINDTHDFVHRPDKPWPYWLKLKEKHPEYLMGECGQQLPFGRWSAVNFEYPEIRELLVKYVSEVCENYDVDGVELDFFRHLYLFKKVVLGGQAGDLERAMLSETIQKIHDMTERVSIKKGRAVLLAVRVPDSIPYCKEIGIDLEHWMQKKIVDIIIAGGYFNLNAWDYMVNACRKYNVKIYAGLEEPRIRSYHSKEKEHELLLRRTLLGYRARAAEAWAGGVGGIYIFNEADLNKLRIKRYLCEIDSPEILSTKNKLHFVSYLKASPGNYLKGGVQYRNLPLLTPVTPITLSPQSTLSLPIYLGKINNDKMFGVMFFYSRNIVPSDLTVKINGEIIDFMTRDGDLTSYSVPAKLLKTGHNQVDLISNTSFTLLDLALLLVNDPKESDVELLLKACGKL</sequence>
<evidence type="ECO:0000313" key="2">
    <source>
        <dbReference type="EMBL" id="KKR04390.1"/>
    </source>
</evidence>
<organism evidence="2 3">
    <name type="scientific">Candidatus Uhrbacteria bacterium GW2011_GWF2_39_13</name>
    <dbReference type="NCBI Taxonomy" id="1618995"/>
    <lineage>
        <taxon>Bacteria</taxon>
        <taxon>Candidatus Uhriibacteriota</taxon>
    </lineage>
</organism>
<evidence type="ECO:0000313" key="3">
    <source>
        <dbReference type="Proteomes" id="UP000033935"/>
    </source>
</evidence>
<evidence type="ECO:0000259" key="1">
    <source>
        <dbReference type="Pfam" id="PF02638"/>
    </source>
</evidence>
<comment type="caution">
    <text evidence="2">The sequence shown here is derived from an EMBL/GenBank/DDBJ whole genome shotgun (WGS) entry which is preliminary data.</text>
</comment>
<name>A0A0G0Q1S7_9BACT</name>